<dbReference type="GO" id="GO:1990811">
    <property type="term" value="C:MWP complex"/>
    <property type="evidence" value="ECO:0007669"/>
    <property type="project" value="TreeGrafter"/>
</dbReference>
<dbReference type="GO" id="GO:0005815">
    <property type="term" value="C:microtubule organizing center"/>
    <property type="evidence" value="ECO:0007669"/>
    <property type="project" value="TreeGrafter"/>
</dbReference>
<dbReference type="InterPro" id="IPR015943">
    <property type="entry name" value="WD40/YVTN_repeat-like_dom_sf"/>
</dbReference>
<keyword evidence="2" id="KW-1185">Reference proteome</keyword>
<protein>
    <submittedName>
        <fullName evidence="1">Wd repeat-containing protein wrap73</fullName>
    </submittedName>
</protein>
<dbReference type="PANTHER" id="PTHR16220:SF0">
    <property type="entry name" value="WD REPEAT-CONTAINING PROTEIN WRAP73"/>
    <property type="match status" value="1"/>
</dbReference>
<dbReference type="OMA" id="NWCARID"/>
<sequence length="417" mass="47943">MHAYSFIDVVSNLEWSYDSNLILIGIQKRSLVFVKSLHDQDWQCKIDEGMAGLSYVQWGPSLNHIITVSEFKVRLTVWSLEDKTMQYIKSPKFDDIRGITFSPNKKLMALAEKSANEGGRDQIGIYDVTKNHWECLHHFSPDTFDLETVEFAGDGQHLIITDSNLKCKLIIYQIQFNQGSVSGVQQTVKFQPYENTALGIRNMQVSFNKQYIATGFFDQKLRVYNSLSWKEIFSFDHRLTDLTEDNTPADLNIYAETESREGAIYEVLSRPFKLPILQNHQINSKNDALPRVGISLIAISRDNKFLATKNEICPNVVWIWDLNRVCLNTVMIQKQEVEHIEFCPKTPTLNVSTGNGRLYLWTIRVASVCQVPVNKENFSVHHTSWNPNGKSFAALDKNGLVFVYPQIQFYDENEMAY</sequence>
<reference evidence="1 2" key="1">
    <citation type="submission" date="2014-06" db="EMBL/GenBank/DDBJ databases">
        <authorList>
            <person name="Swart Estienne"/>
        </authorList>
    </citation>
    <scope>NUCLEOTIDE SEQUENCE [LARGE SCALE GENOMIC DNA]</scope>
    <source>
        <strain evidence="1 2">130c</strain>
    </source>
</reference>
<dbReference type="Gene3D" id="2.130.10.10">
    <property type="entry name" value="YVTN repeat-like/Quinoprotein amine dehydrogenase"/>
    <property type="match status" value="2"/>
</dbReference>
<dbReference type="PANTHER" id="PTHR16220">
    <property type="entry name" value="WD REPEAT PROTEIN 8-RELATED"/>
    <property type="match status" value="1"/>
</dbReference>
<dbReference type="InParanoid" id="A0A078AQY5"/>
<dbReference type="EMBL" id="CCKQ01012733">
    <property type="protein sequence ID" value="CDW84361.1"/>
    <property type="molecule type" value="Genomic_DNA"/>
</dbReference>
<name>A0A078AQY5_STYLE</name>
<dbReference type="AlphaFoldDB" id="A0A078AQY5"/>
<proteinExistence type="predicted"/>
<dbReference type="InterPro" id="IPR011047">
    <property type="entry name" value="Quinoprotein_ADH-like_sf"/>
</dbReference>
<dbReference type="SUPFAM" id="SSF50998">
    <property type="entry name" value="Quinoprotein alcohol dehydrogenase-like"/>
    <property type="match status" value="1"/>
</dbReference>
<dbReference type="OrthoDB" id="308690at2759"/>
<evidence type="ECO:0000313" key="2">
    <source>
        <dbReference type="Proteomes" id="UP000039865"/>
    </source>
</evidence>
<evidence type="ECO:0000313" key="1">
    <source>
        <dbReference type="EMBL" id="CDW84361.1"/>
    </source>
</evidence>
<accession>A0A078AQY5</accession>
<organism evidence="1 2">
    <name type="scientific">Stylonychia lemnae</name>
    <name type="common">Ciliate</name>
    <dbReference type="NCBI Taxonomy" id="5949"/>
    <lineage>
        <taxon>Eukaryota</taxon>
        <taxon>Sar</taxon>
        <taxon>Alveolata</taxon>
        <taxon>Ciliophora</taxon>
        <taxon>Intramacronucleata</taxon>
        <taxon>Spirotrichea</taxon>
        <taxon>Stichotrichia</taxon>
        <taxon>Sporadotrichida</taxon>
        <taxon>Oxytrichidae</taxon>
        <taxon>Stylonychinae</taxon>
        <taxon>Stylonychia</taxon>
    </lineage>
</organism>
<dbReference type="Proteomes" id="UP000039865">
    <property type="component" value="Unassembled WGS sequence"/>
</dbReference>
<dbReference type="InterPro" id="IPR052778">
    <property type="entry name" value="Centrosome-WD_assoc"/>
</dbReference>
<gene>
    <name evidence="1" type="primary">Contig4239.g4542</name>
    <name evidence="1" type="ORF">STYLEM_13422</name>
</gene>